<organism evidence="2 3">
    <name type="scientific">Mollisia scopiformis</name>
    <name type="common">Conifer needle endophyte fungus</name>
    <name type="synonym">Phialocephala scopiformis</name>
    <dbReference type="NCBI Taxonomy" id="149040"/>
    <lineage>
        <taxon>Eukaryota</taxon>
        <taxon>Fungi</taxon>
        <taxon>Dikarya</taxon>
        <taxon>Ascomycota</taxon>
        <taxon>Pezizomycotina</taxon>
        <taxon>Leotiomycetes</taxon>
        <taxon>Helotiales</taxon>
        <taxon>Mollisiaceae</taxon>
        <taxon>Mollisia</taxon>
    </lineage>
</organism>
<name>A0A194XQK9_MOLSC</name>
<sequence>MASVRRSARIAARLSVVPATPRTKTRSGGMRAARKFTLFPDLPLEMQQKILSFACLAQQAEKRFLRVARDTEEEFQQRNNNNDYTLRIYYEGIGGPRLVPSMLHVCRYSRALLLDHYQLVSCTDMLSGSEVERNIYVNLDEDIFFFGDLHPAHFKALRILVFHPDEREPLNFGLDTGKRIKNLAVDWEIYREMMKTDPSWLLSVNPDTIFIGDSGYQTWYWPRDSGNRHPGVHECIGG</sequence>
<dbReference type="Proteomes" id="UP000070700">
    <property type="component" value="Unassembled WGS sequence"/>
</dbReference>
<reference evidence="2 3" key="1">
    <citation type="submission" date="2015-10" db="EMBL/GenBank/DDBJ databases">
        <title>Full genome of DAOMC 229536 Phialocephala scopiformis, a fungal endophyte of spruce producing the potent anti-insectan compound rugulosin.</title>
        <authorList>
            <consortium name="DOE Joint Genome Institute"/>
            <person name="Walker A.K."/>
            <person name="Frasz S.L."/>
            <person name="Seifert K.A."/>
            <person name="Miller J.D."/>
            <person name="Mondo S.J."/>
            <person name="Labutti K."/>
            <person name="Lipzen A."/>
            <person name="Dockter R."/>
            <person name="Kennedy M."/>
            <person name="Grigoriev I.V."/>
            <person name="Spatafora J.W."/>
        </authorList>
    </citation>
    <scope>NUCLEOTIDE SEQUENCE [LARGE SCALE GENOMIC DNA]</scope>
    <source>
        <strain evidence="2 3">CBS 120377</strain>
    </source>
</reference>
<dbReference type="PANTHER" id="PTHR35910">
    <property type="entry name" value="2EXR DOMAIN-CONTAINING PROTEIN"/>
    <property type="match status" value="1"/>
</dbReference>
<dbReference type="Pfam" id="PF20150">
    <property type="entry name" value="2EXR"/>
    <property type="match status" value="1"/>
</dbReference>
<dbReference type="GeneID" id="28823812"/>
<dbReference type="KEGG" id="psco:LY89DRAFT_680476"/>
<evidence type="ECO:0000313" key="2">
    <source>
        <dbReference type="EMBL" id="KUJ22344.1"/>
    </source>
</evidence>
<dbReference type="InParanoid" id="A0A194XQK9"/>
<gene>
    <name evidence="2" type="ORF">LY89DRAFT_680476</name>
</gene>
<dbReference type="PANTHER" id="PTHR35910:SF6">
    <property type="entry name" value="2EXR DOMAIN-CONTAINING PROTEIN"/>
    <property type="match status" value="1"/>
</dbReference>
<dbReference type="AlphaFoldDB" id="A0A194XQK9"/>
<accession>A0A194XQK9</accession>
<dbReference type="EMBL" id="KQ947406">
    <property type="protein sequence ID" value="KUJ22344.1"/>
    <property type="molecule type" value="Genomic_DNA"/>
</dbReference>
<dbReference type="InterPro" id="IPR045518">
    <property type="entry name" value="2EXR"/>
</dbReference>
<protein>
    <recommendedName>
        <fullName evidence="1">2EXR domain-containing protein</fullName>
    </recommendedName>
</protein>
<dbReference type="OrthoDB" id="3562835at2759"/>
<proteinExistence type="predicted"/>
<evidence type="ECO:0000313" key="3">
    <source>
        <dbReference type="Proteomes" id="UP000070700"/>
    </source>
</evidence>
<dbReference type="RefSeq" id="XP_018076699.1">
    <property type="nucleotide sequence ID" value="XM_018214086.1"/>
</dbReference>
<evidence type="ECO:0000259" key="1">
    <source>
        <dbReference type="Pfam" id="PF20150"/>
    </source>
</evidence>
<feature type="domain" description="2EXR" evidence="1">
    <location>
        <begin position="36"/>
        <end position="144"/>
    </location>
</feature>
<keyword evidence="3" id="KW-1185">Reference proteome</keyword>